<accession>A0AAW6TC90</accession>
<evidence type="ECO:0000259" key="2">
    <source>
        <dbReference type="Pfam" id="PF20408"/>
    </source>
</evidence>
<dbReference type="Pfam" id="PF20408">
    <property type="entry name" value="Abhydrolase_11"/>
    <property type="match status" value="1"/>
</dbReference>
<feature type="domain" description="KANL3/Tex30 alpha/beta hydrolase-like" evidence="2">
    <location>
        <begin position="55"/>
        <end position="242"/>
    </location>
</feature>
<dbReference type="AlphaFoldDB" id="A0AAW6TC90"/>
<dbReference type="GO" id="GO:0016787">
    <property type="term" value="F:hydrolase activity"/>
    <property type="evidence" value="ECO:0007669"/>
    <property type="project" value="UniProtKB-KW"/>
</dbReference>
<dbReference type="Proteomes" id="UP001321506">
    <property type="component" value="Unassembled WGS sequence"/>
</dbReference>
<feature type="compositionally biased region" description="Basic and acidic residues" evidence="1">
    <location>
        <begin position="14"/>
        <end position="29"/>
    </location>
</feature>
<feature type="region of interest" description="Disordered" evidence="1">
    <location>
        <begin position="1"/>
        <end position="29"/>
    </location>
</feature>
<evidence type="ECO:0000313" key="3">
    <source>
        <dbReference type="EMBL" id="MDI2099625.1"/>
    </source>
</evidence>
<proteinExistence type="predicted"/>
<dbReference type="PANTHER" id="PTHR13136:SF11">
    <property type="entry name" value="TESTIS-EXPRESSED PROTEIN 30"/>
    <property type="match status" value="1"/>
</dbReference>
<evidence type="ECO:0000313" key="4">
    <source>
        <dbReference type="Proteomes" id="UP001321506"/>
    </source>
</evidence>
<dbReference type="EMBL" id="JASATX010000006">
    <property type="protein sequence ID" value="MDI2099625.1"/>
    <property type="molecule type" value="Genomic_DNA"/>
</dbReference>
<keyword evidence="3" id="KW-0378">Hydrolase</keyword>
<dbReference type="PANTHER" id="PTHR13136">
    <property type="entry name" value="TESTIS DEVELOPMENT PROTEIN PRTD"/>
    <property type="match status" value="1"/>
</dbReference>
<comment type="caution">
    <text evidence="3">The sequence shown here is derived from an EMBL/GenBank/DDBJ whole genome shotgun (WGS) entry which is preliminary data.</text>
</comment>
<evidence type="ECO:0000256" key="1">
    <source>
        <dbReference type="SAM" id="MobiDB-lite"/>
    </source>
</evidence>
<gene>
    <name evidence="3" type="ORF">QF206_11685</name>
</gene>
<organism evidence="3 4">
    <name type="scientific">Ruicaihuangia caeni</name>
    <dbReference type="NCBI Taxonomy" id="3042517"/>
    <lineage>
        <taxon>Bacteria</taxon>
        <taxon>Bacillati</taxon>
        <taxon>Actinomycetota</taxon>
        <taxon>Actinomycetes</taxon>
        <taxon>Micrococcales</taxon>
        <taxon>Microbacteriaceae</taxon>
        <taxon>Ruicaihuangia</taxon>
    </lineage>
</organism>
<reference evidence="3 4" key="1">
    <citation type="submission" date="2023-04" db="EMBL/GenBank/DDBJ databases">
        <title>Klugiella caeni sp. nov. isolated from the sludge of biochemical tank.</title>
        <authorList>
            <person name="Geng K."/>
        </authorList>
    </citation>
    <scope>NUCLEOTIDE SEQUENCE [LARGE SCALE GENOMIC DNA]</scope>
    <source>
        <strain evidence="3 4">YN-L-19</strain>
    </source>
</reference>
<keyword evidence="4" id="KW-1185">Reference proteome</keyword>
<dbReference type="InterPro" id="IPR026555">
    <property type="entry name" value="NSL3/Tex30"/>
</dbReference>
<name>A0AAW6TC90_9MICO</name>
<dbReference type="Gene3D" id="3.40.50.1820">
    <property type="entry name" value="alpha/beta hydrolase"/>
    <property type="match status" value="1"/>
</dbReference>
<dbReference type="SUPFAM" id="SSF53474">
    <property type="entry name" value="alpha/beta-Hydrolases"/>
    <property type="match status" value="1"/>
</dbReference>
<dbReference type="RefSeq" id="WP_281489417.1">
    <property type="nucleotide sequence ID" value="NZ_JASATX010000006.1"/>
</dbReference>
<sequence length="251" mass="26355">MTARAAEEPGIDLRAGRAAESHPRETIGGRERTVVEIPTEHGLSRLTIDSAPEQRAVLWLGHGAGGGIEARDLAALASRLPQRGVTVARYEQPWRVAGKRIASRPAALDAAWLQTLPVVSELADGMPLLCGGRSAGARVACRTAAQTGAAGVVCLAFPLHPPGAPEKSRLSELLEPEVPVLVLQGGRDTFGGAELVAAEVRGVEGIRVIEVPDGDHSFATRKSSGWSAERVEDLVTESVFAFAEGVLAARD</sequence>
<dbReference type="InterPro" id="IPR046879">
    <property type="entry name" value="KANL3/Tex30_Abhydrolase"/>
</dbReference>
<protein>
    <submittedName>
        <fullName evidence="3">Hydrolase</fullName>
    </submittedName>
</protein>
<dbReference type="InterPro" id="IPR029058">
    <property type="entry name" value="AB_hydrolase_fold"/>
</dbReference>